<reference evidence="4 5" key="1">
    <citation type="journal article" date="2014" name="PLoS Genet.">
        <title>Phylogenetically driven sequencing of extremely halophilic archaea reveals strategies for static and dynamic osmo-response.</title>
        <authorList>
            <person name="Becker E.A."/>
            <person name="Seitzer P.M."/>
            <person name="Tritt A."/>
            <person name="Larsen D."/>
            <person name="Krusor M."/>
            <person name="Yao A.I."/>
            <person name="Wu D."/>
            <person name="Madern D."/>
            <person name="Eisen J.A."/>
            <person name="Darling A.E."/>
            <person name="Facciotti M.T."/>
        </authorList>
    </citation>
    <scope>NUCLEOTIDE SEQUENCE [LARGE SCALE GENOMIC DNA]</scope>
    <source>
        <strain evidence="4 5">JCM 10478</strain>
    </source>
</reference>
<evidence type="ECO:0000256" key="2">
    <source>
        <dbReference type="ARBA" id="ARBA00023163"/>
    </source>
</evidence>
<proteinExistence type="predicted"/>
<dbReference type="AlphaFoldDB" id="L9XR69"/>
<comment type="caution">
    <text evidence="4">The sequence shown here is derived from an EMBL/GenBank/DDBJ whole genome shotgun (WGS) entry which is preliminary data.</text>
</comment>
<dbReference type="OrthoDB" id="202021at2157"/>
<name>L9XR69_9EURY</name>
<organism evidence="4 5">
    <name type="scientific">Natrinema versiforme JCM 10478</name>
    <dbReference type="NCBI Taxonomy" id="1227496"/>
    <lineage>
        <taxon>Archaea</taxon>
        <taxon>Methanobacteriati</taxon>
        <taxon>Methanobacteriota</taxon>
        <taxon>Stenosarchaea group</taxon>
        <taxon>Halobacteria</taxon>
        <taxon>Halobacteriales</taxon>
        <taxon>Natrialbaceae</taxon>
        <taxon>Natrinema</taxon>
    </lineage>
</organism>
<dbReference type="PANTHER" id="PTHR34236">
    <property type="entry name" value="DIMETHYL SULFOXIDE REDUCTASE TRANSCRIPTIONAL ACTIVATOR"/>
    <property type="match status" value="1"/>
</dbReference>
<dbReference type="Proteomes" id="UP000011632">
    <property type="component" value="Unassembled WGS sequence"/>
</dbReference>
<sequence length="215" mass="24412">MALIVEFEIQTPILRRTVESVSRIEIEEIYQSETGQTKFISWVYGEDLEAVPAALAADDTVGEFTLLEEPEDRRLYSVTLSARGEDHLTYPTAAEYDIGYLEITVTGATRIRARVPTREALFAYRDVCREKEISFRIKRIFDESVATGDRYGLTERQREALLIALEEGYFDVPRETTLSAIAAKLEISDQALSARLRRGQANLLRNTVRERAPTS</sequence>
<dbReference type="PANTHER" id="PTHR34236:SF1">
    <property type="entry name" value="DIMETHYL SULFOXIDE REDUCTASE TRANSCRIPTIONAL ACTIVATOR"/>
    <property type="match status" value="1"/>
</dbReference>
<feature type="domain" description="HTH bat-type" evidence="3">
    <location>
        <begin position="153"/>
        <end position="204"/>
    </location>
</feature>
<dbReference type="PATRIC" id="fig|1227496.3.peg.3665"/>
<accession>L9XR69</accession>
<dbReference type="InterPro" id="IPR007050">
    <property type="entry name" value="HTH_bacterioopsin"/>
</dbReference>
<dbReference type="STRING" id="1227496.C489_18157"/>
<evidence type="ECO:0000313" key="5">
    <source>
        <dbReference type="Proteomes" id="UP000011632"/>
    </source>
</evidence>
<dbReference type="RefSeq" id="WP_006432733.1">
    <property type="nucleotide sequence ID" value="NZ_AOID01000053.1"/>
</dbReference>
<gene>
    <name evidence="4" type="ORF">C489_18157</name>
</gene>
<dbReference type="EMBL" id="AOID01000053">
    <property type="protein sequence ID" value="ELY63997.1"/>
    <property type="molecule type" value="Genomic_DNA"/>
</dbReference>
<protein>
    <submittedName>
        <fullName evidence="4">Bacterio-opsin activator HTH domain-containing protein</fullName>
    </submittedName>
</protein>
<evidence type="ECO:0000259" key="3">
    <source>
        <dbReference type="Pfam" id="PF04967"/>
    </source>
</evidence>
<evidence type="ECO:0000313" key="4">
    <source>
        <dbReference type="EMBL" id="ELY63997.1"/>
    </source>
</evidence>
<evidence type="ECO:0000256" key="1">
    <source>
        <dbReference type="ARBA" id="ARBA00023015"/>
    </source>
</evidence>
<dbReference type="Pfam" id="PF04967">
    <property type="entry name" value="HTH_10"/>
    <property type="match status" value="1"/>
</dbReference>
<keyword evidence="5" id="KW-1185">Reference proteome</keyword>
<keyword evidence="1" id="KW-0805">Transcription regulation</keyword>
<keyword evidence="2" id="KW-0804">Transcription</keyword>